<feature type="repeat" description="WD" evidence="4">
    <location>
        <begin position="452"/>
        <end position="482"/>
    </location>
</feature>
<dbReference type="PROSITE" id="PS50082">
    <property type="entry name" value="WD_REPEATS_2"/>
    <property type="match status" value="5"/>
</dbReference>
<feature type="repeat" description="WD" evidence="4">
    <location>
        <begin position="624"/>
        <end position="658"/>
    </location>
</feature>
<organism evidence="6 7">
    <name type="scientific">Paralvinella palmiformis</name>
    <dbReference type="NCBI Taxonomy" id="53620"/>
    <lineage>
        <taxon>Eukaryota</taxon>
        <taxon>Metazoa</taxon>
        <taxon>Spiralia</taxon>
        <taxon>Lophotrochozoa</taxon>
        <taxon>Annelida</taxon>
        <taxon>Polychaeta</taxon>
        <taxon>Sedentaria</taxon>
        <taxon>Canalipalpata</taxon>
        <taxon>Terebellida</taxon>
        <taxon>Terebelliformia</taxon>
        <taxon>Alvinellidae</taxon>
        <taxon>Paralvinella</taxon>
    </lineage>
</organism>
<name>A0AAD9IX66_9ANNE</name>
<keyword evidence="7" id="KW-1185">Reference proteome</keyword>
<feature type="repeat" description="WD" evidence="4">
    <location>
        <begin position="411"/>
        <end position="451"/>
    </location>
</feature>
<dbReference type="InterPro" id="IPR015943">
    <property type="entry name" value="WD40/YVTN_repeat-like_dom_sf"/>
</dbReference>
<feature type="repeat" description="WD" evidence="4">
    <location>
        <begin position="371"/>
        <end position="410"/>
    </location>
</feature>
<dbReference type="SUPFAM" id="SSF50978">
    <property type="entry name" value="WD40 repeat-like"/>
    <property type="match status" value="1"/>
</dbReference>
<evidence type="ECO:0000256" key="3">
    <source>
        <dbReference type="ARBA" id="ARBA00022786"/>
    </source>
</evidence>
<dbReference type="InterPro" id="IPR036322">
    <property type="entry name" value="WD40_repeat_dom_sf"/>
</dbReference>
<protein>
    <recommendedName>
        <fullName evidence="5">F-box domain-containing protein</fullName>
    </recommendedName>
</protein>
<keyword evidence="3" id="KW-0833">Ubl conjugation pathway</keyword>
<gene>
    <name evidence="6" type="ORF">LSH36_942g00029</name>
</gene>
<evidence type="ECO:0000256" key="1">
    <source>
        <dbReference type="ARBA" id="ARBA00022574"/>
    </source>
</evidence>
<dbReference type="SMART" id="SM00256">
    <property type="entry name" value="FBOX"/>
    <property type="match status" value="1"/>
</dbReference>
<feature type="repeat" description="WD" evidence="4">
    <location>
        <begin position="492"/>
        <end position="533"/>
    </location>
</feature>
<dbReference type="Proteomes" id="UP001208570">
    <property type="component" value="Unassembled WGS sequence"/>
</dbReference>
<evidence type="ECO:0000313" key="6">
    <source>
        <dbReference type="EMBL" id="KAK2142529.1"/>
    </source>
</evidence>
<dbReference type="Pfam" id="PF00400">
    <property type="entry name" value="WD40"/>
    <property type="match status" value="5"/>
</dbReference>
<accession>A0AAD9IX66</accession>
<comment type="caution">
    <text evidence="6">The sequence shown here is derived from an EMBL/GenBank/DDBJ whole genome shotgun (WGS) entry which is preliminary data.</text>
</comment>
<dbReference type="PRINTS" id="PR00320">
    <property type="entry name" value="GPROTEINBRPT"/>
</dbReference>
<evidence type="ECO:0000313" key="7">
    <source>
        <dbReference type="Proteomes" id="UP001208570"/>
    </source>
</evidence>
<dbReference type="EMBL" id="JAODUP010000942">
    <property type="protein sequence ID" value="KAK2142529.1"/>
    <property type="molecule type" value="Genomic_DNA"/>
</dbReference>
<dbReference type="InterPro" id="IPR020472">
    <property type="entry name" value="WD40_PAC1"/>
</dbReference>
<dbReference type="InterPro" id="IPR036047">
    <property type="entry name" value="F-box-like_dom_sf"/>
</dbReference>
<dbReference type="PANTHER" id="PTHR19872:SF9">
    <property type="entry name" value="UBIQUITIN-BINDING SDF UBIQUITIN LIGASE COMPLEX SUBUNIT"/>
    <property type="match status" value="1"/>
</dbReference>
<dbReference type="PROSITE" id="PS50294">
    <property type="entry name" value="WD_REPEATS_REGION"/>
    <property type="match status" value="3"/>
</dbReference>
<dbReference type="Gene3D" id="2.130.10.10">
    <property type="entry name" value="YVTN repeat-like/Quinoprotein amine dehydrogenase"/>
    <property type="match status" value="2"/>
</dbReference>
<dbReference type="PANTHER" id="PTHR19872">
    <property type="entry name" value="UBIQUITIN LIGASE SPECIFICITY FACTOR/HREP PROTEIN"/>
    <property type="match status" value="1"/>
</dbReference>
<dbReference type="InterPro" id="IPR051075">
    <property type="entry name" value="SCF_subunit_WD-repeat"/>
</dbReference>
<keyword evidence="1 4" id="KW-0853">WD repeat</keyword>
<dbReference type="SUPFAM" id="SSF81383">
    <property type="entry name" value="F-box domain"/>
    <property type="match status" value="1"/>
</dbReference>
<dbReference type="CDD" id="cd00200">
    <property type="entry name" value="WD40"/>
    <property type="match status" value="1"/>
</dbReference>
<dbReference type="PROSITE" id="PS00678">
    <property type="entry name" value="WD_REPEATS_1"/>
    <property type="match status" value="3"/>
</dbReference>
<evidence type="ECO:0000256" key="2">
    <source>
        <dbReference type="ARBA" id="ARBA00022737"/>
    </source>
</evidence>
<dbReference type="InterPro" id="IPR001810">
    <property type="entry name" value="F-box_dom"/>
</dbReference>
<keyword evidence="2" id="KW-0677">Repeat</keyword>
<dbReference type="Pfam" id="PF12937">
    <property type="entry name" value="F-box-like"/>
    <property type="match status" value="1"/>
</dbReference>
<evidence type="ECO:0000259" key="5">
    <source>
        <dbReference type="PROSITE" id="PS50181"/>
    </source>
</evidence>
<evidence type="ECO:0000256" key="4">
    <source>
        <dbReference type="PROSITE-ProRule" id="PRU00221"/>
    </source>
</evidence>
<reference evidence="6" key="1">
    <citation type="journal article" date="2023" name="Mol. Biol. Evol.">
        <title>Third-Generation Sequencing Reveals the Adaptive Role of the Epigenome in Three Deep-Sea Polychaetes.</title>
        <authorList>
            <person name="Perez M."/>
            <person name="Aroh O."/>
            <person name="Sun Y."/>
            <person name="Lan Y."/>
            <person name="Juniper S.K."/>
            <person name="Young C.R."/>
            <person name="Angers B."/>
            <person name="Qian P.Y."/>
        </authorList>
    </citation>
    <scope>NUCLEOTIDE SEQUENCE</scope>
    <source>
        <strain evidence="6">P08H-3</strain>
    </source>
</reference>
<dbReference type="AlphaFoldDB" id="A0AAD9IX66"/>
<sequence length="658" mass="75838">MSSSWLNRDVDPDLSLPRVDHLIESDRILKNWPESPRHTFLTQLSLFTLNLHETERCAVLDVLLSVSDLTQIKFLWTVIQPALHRDFMYSAKKDFPKQRFIPISTFAGRKMKERLARCRADNYYRITSAHLQWKEQLQDIVQDVKLPEIGSKAVVTNATFGANSERPEPRKLRLHRSVTWGVLKRSRNQGQPIRTARTRRVLVKRRHAMSLDQSINICLEQNIHVILNTPQRISCTESCSPYRREREHSTFNINHNSEVLPIALSTILRSDKDTNNVRMVKQYKDFIAYLPEKISLKILSYLSPRELIAASKVCKRWYSLCSNNDIWHQKCIERNIPVLAKGNNHTWKRVYLDNRNTSANWNEGKCSVIHCKGHADRVLCVTFYENLMATGSVDKTIQIWELDTGNCIQKLSGHFRGVWCVKFFTRHLLISASYDCAIKMWNLRKESCVRTLLGHEGPVWAVVQKGSRLASGSQDRTARIWDANRCLLLHTLKGHHGAIYCIDMDAEARFVVTGSSDKTVRLWCVLSGVQLRVLHVTGRSAIMAISYSNGHMACSFGGKIVLYKHSLNDNKLKAVGSYHEHRERIESLLLIMKEDKFQGKIISGGRDGELKYWTVTREKSIQTYRGHNKTINCVYCDEFRIATASSDNKVKIWDFRAS</sequence>
<proteinExistence type="predicted"/>
<dbReference type="PROSITE" id="PS50181">
    <property type="entry name" value="FBOX"/>
    <property type="match status" value="1"/>
</dbReference>
<dbReference type="InterPro" id="IPR001680">
    <property type="entry name" value="WD40_rpt"/>
</dbReference>
<dbReference type="InterPro" id="IPR019775">
    <property type="entry name" value="WD40_repeat_CS"/>
</dbReference>
<dbReference type="SMART" id="SM00320">
    <property type="entry name" value="WD40"/>
    <property type="match status" value="7"/>
</dbReference>
<feature type="domain" description="F-box" evidence="5">
    <location>
        <begin position="284"/>
        <end position="330"/>
    </location>
</feature>
<dbReference type="Gene3D" id="1.20.1280.50">
    <property type="match status" value="1"/>
</dbReference>